<accession>A0A2R4X0D5</accession>
<evidence type="ECO:0000259" key="2">
    <source>
        <dbReference type="PROSITE" id="PS51462"/>
    </source>
</evidence>
<sequence length="157" mass="17347">MERTRHFVATVYVVHEGATALHHHPTLDMWLPPGGHIDRGETPHEAAIREVREELGVAVDLNAEPGDIESATARSLPRAEHLLIEDIDVCDGEVGHQHVDHVYYGSIPSRDLDPGPDEVPADDWEWFDPSDLREADLAADVAELGREAIATVGRSDR</sequence>
<dbReference type="EMBL" id="CP028858">
    <property type="protein sequence ID" value="AWB27260.1"/>
    <property type="molecule type" value="Genomic_DNA"/>
</dbReference>
<dbReference type="InterPro" id="IPR020084">
    <property type="entry name" value="NUDIX_hydrolase_CS"/>
</dbReference>
<dbReference type="InterPro" id="IPR015797">
    <property type="entry name" value="NUDIX_hydrolase-like_dom_sf"/>
</dbReference>
<dbReference type="SUPFAM" id="SSF55811">
    <property type="entry name" value="Nudix"/>
    <property type="match status" value="1"/>
</dbReference>
<dbReference type="CDD" id="cd03674">
    <property type="entry name" value="NUDIX_Hydrolase"/>
    <property type="match status" value="1"/>
</dbReference>
<evidence type="ECO:0000313" key="4">
    <source>
        <dbReference type="Proteomes" id="UP000244727"/>
    </source>
</evidence>
<dbReference type="PANTHER" id="PTHR43736:SF1">
    <property type="entry name" value="DIHYDRONEOPTERIN TRIPHOSPHATE DIPHOSPHATASE"/>
    <property type="match status" value="1"/>
</dbReference>
<dbReference type="GeneID" id="36512013"/>
<evidence type="ECO:0000256" key="1">
    <source>
        <dbReference type="ARBA" id="ARBA00022801"/>
    </source>
</evidence>
<dbReference type="AlphaFoldDB" id="A0A2R4X0D5"/>
<dbReference type="InterPro" id="IPR020476">
    <property type="entry name" value="Nudix_hydrolase"/>
</dbReference>
<dbReference type="Pfam" id="PF00293">
    <property type="entry name" value="NUDIX"/>
    <property type="match status" value="1"/>
</dbReference>
<name>A0A2R4X0D5_9EURY</name>
<dbReference type="PROSITE" id="PS51462">
    <property type="entry name" value="NUDIX"/>
    <property type="match status" value="1"/>
</dbReference>
<dbReference type="Gene3D" id="3.90.79.10">
    <property type="entry name" value="Nucleoside Triphosphate Pyrophosphohydrolase"/>
    <property type="match status" value="1"/>
</dbReference>
<dbReference type="Proteomes" id="UP000244727">
    <property type="component" value="Chromosome"/>
</dbReference>
<reference evidence="3 4" key="1">
    <citation type="submission" date="2018-04" db="EMBL/GenBank/DDBJ databases">
        <title>Halococcoides cellulosivorans gen. nov., sp. nov., an extremely halophilic cellulose-utilizing haloarchaeon from hypersaline lakes.</title>
        <authorList>
            <person name="Sorokin D.Y."/>
            <person name="Toshchakov S.V."/>
            <person name="Samarov N.I."/>
            <person name="Korzhenkov A."/>
            <person name="Kublanov I.V."/>
        </authorList>
    </citation>
    <scope>NUCLEOTIDE SEQUENCE [LARGE SCALE GENOMIC DNA]</scope>
    <source>
        <strain evidence="3 4">HArcel1</strain>
    </source>
</reference>
<dbReference type="PRINTS" id="PR00502">
    <property type="entry name" value="NUDIXFAMILY"/>
</dbReference>
<dbReference type="GO" id="GO:0016787">
    <property type="term" value="F:hydrolase activity"/>
    <property type="evidence" value="ECO:0007669"/>
    <property type="project" value="UniProtKB-KW"/>
</dbReference>
<dbReference type="InterPro" id="IPR000086">
    <property type="entry name" value="NUDIX_hydrolase_dom"/>
</dbReference>
<protein>
    <submittedName>
        <fullName evidence="3">NUDIX hydrolase</fullName>
    </submittedName>
</protein>
<organism evidence="3 4">
    <name type="scientific">Halococcoides cellulosivorans</name>
    <dbReference type="NCBI Taxonomy" id="1679096"/>
    <lineage>
        <taxon>Archaea</taxon>
        <taxon>Methanobacteriati</taxon>
        <taxon>Methanobacteriota</taxon>
        <taxon>Stenosarchaea group</taxon>
        <taxon>Halobacteria</taxon>
        <taxon>Halobacteriales</taxon>
        <taxon>Haloarculaceae</taxon>
        <taxon>Halococcoides</taxon>
    </lineage>
</organism>
<proteinExistence type="predicted"/>
<keyword evidence="4" id="KW-1185">Reference proteome</keyword>
<dbReference type="PROSITE" id="PS00893">
    <property type="entry name" value="NUDIX_BOX"/>
    <property type="match status" value="1"/>
</dbReference>
<dbReference type="KEGG" id="harc:HARCEL1_05860"/>
<gene>
    <name evidence="3" type="ORF">HARCEL1_05860</name>
</gene>
<evidence type="ECO:0000313" key="3">
    <source>
        <dbReference type="EMBL" id="AWB27260.1"/>
    </source>
</evidence>
<keyword evidence="1 3" id="KW-0378">Hydrolase</keyword>
<dbReference type="RefSeq" id="WP_108381629.1">
    <property type="nucleotide sequence ID" value="NZ_CP028858.1"/>
</dbReference>
<dbReference type="PANTHER" id="PTHR43736">
    <property type="entry name" value="ADP-RIBOSE PYROPHOSPHATASE"/>
    <property type="match status" value="1"/>
</dbReference>
<feature type="domain" description="Nudix hydrolase" evidence="2">
    <location>
        <begin position="1"/>
        <end position="150"/>
    </location>
</feature>